<organism evidence="2">
    <name type="scientific">Nucleocytoviricota sp</name>
    <dbReference type="NCBI Taxonomy" id="2809609"/>
    <lineage>
        <taxon>Viruses</taxon>
        <taxon>Varidnaviria</taxon>
        <taxon>Bamfordvirae</taxon>
        <taxon>Nucleocytoviricota</taxon>
    </lineage>
</organism>
<feature type="region of interest" description="Disordered" evidence="1">
    <location>
        <begin position="26"/>
        <end position="45"/>
    </location>
</feature>
<name>A0A9E8JZ76_9VIRU</name>
<accession>A0A9E8JZ76</accession>
<proteinExistence type="predicted"/>
<sequence>MAKAEKIYEYKKIRVENAIHHLSREQGNTNWKHHNPDGPAIGPVNEGYRSVTKKYYLYGIEKTKDEFSEYNQEKEGLPWYKNPSMKAVARF</sequence>
<dbReference type="EMBL" id="OP765507">
    <property type="protein sequence ID" value="UZT29038.1"/>
    <property type="molecule type" value="Genomic_DNA"/>
</dbReference>
<protein>
    <submittedName>
        <fullName evidence="2">Uncharacterized protein</fullName>
    </submittedName>
</protein>
<evidence type="ECO:0000256" key="1">
    <source>
        <dbReference type="SAM" id="MobiDB-lite"/>
    </source>
</evidence>
<evidence type="ECO:0000313" key="2">
    <source>
        <dbReference type="EMBL" id="UZT29038.1"/>
    </source>
</evidence>
<reference evidence="2" key="1">
    <citation type="submission" date="2022-10" db="EMBL/GenBank/DDBJ databases">
        <title>Genomics discovery of giant fungal viruses from subsurface oceanic crustal fluids.</title>
        <authorList>
            <person name="Bhattacharjee A.S."/>
            <person name="Schulz F."/>
            <person name="Woyke T."/>
            <person name="Orcutt B.N."/>
            <person name="Matinez Martinez J."/>
        </authorList>
    </citation>
    <scope>NUCLEOTIDE SEQUENCE</scope>
    <source>
        <strain evidence="2">VSAG1.JdFR</strain>
    </source>
</reference>